<proteinExistence type="predicted"/>
<gene>
    <name evidence="2" type="ORF">NKR23_g10457</name>
</gene>
<evidence type="ECO:0000313" key="2">
    <source>
        <dbReference type="EMBL" id="KAJ9133894.1"/>
    </source>
</evidence>
<accession>A0AA38R565</accession>
<keyword evidence="3" id="KW-1185">Reference proteome</keyword>
<dbReference type="InterPro" id="IPR027417">
    <property type="entry name" value="P-loop_NTPase"/>
</dbReference>
<dbReference type="EMBL" id="JANBVO010000047">
    <property type="protein sequence ID" value="KAJ9133894.1"/>
    <property type="molecule type" value="Genomic_DNA"/>
</dbReference>
<comment type="caution">
    <text evidence="2">The sequence shown here is derived from an EMBL/GenBank/DDBJ whole genome shotgun (WGS) entry which is preliminary data.</text>
</comment>
<protein>
    <recommendedName>
        <fullName evidence="4">NB-ARC domain-containing protein</fullName>
    </recommendedName>
</protein>
<dbReference type="Gene3D" id="3.40.50.300">
    <property type="entry name" value="P-loop containing nucleotide triphosphate hydrolases"/>
    <property type="match status" value="1"/>
</dbReference>
<sequence>MLFPANPDFVQKPEIMDWIQHRCARPADRDALVRLGGIGKSQLAIQYAHRVRERYPNTWVFWVHAGRALNRPTKTSPTNFDCLTEMTPRPLRNAGLPYNVSTYRPSDPRTSSRAASGSWIRRNLSPETTSTPHGCRCQSHPFPGKLKKIVTMPYTQYRTK</sequence>
<feature type="region of interest" description="Disordered" evidence="1">
    <location>
        <begin position="94"/>
        <end position="138"/>
    </location>
</feature>
<evidence type="ECO:0008006" key="4">
    <source>
        <dbReference type="Google" id="ProtNLM"/>
    </source>
</evidence>
<feature type="compositionally biased region" description="Polar residues" evidence="1">
    <location>
        <begin position="99"/>
        <end position="115"/>
    </location>
</feature>
<evidence type="ECO:0000313" key="3">
    <source>
        <dbReference type="Proteomes" id="UP001174694"/>
    </source>
</evidence>
<dbReference type="Proteomes" id="UP001174694">
    <property type="component" value="Unassembled WGS sequence"/>
</dbReference>
<reference evidence="2" key="1">
    <citation type="submission" date="2022-07" db="EMBL/GenBank/DDBJ databases">
        <title>Fungi with potential for degradation of polypropylene.</title>
        <authorList>
            <person name="Gostincar C."/>
        </authorList>
    </citation>
    <scope>NUCLEOTIDE SEQUENCE</scope>
    <source>
        <strain evidence="2">EXF-13308</strain>
    </source>
</reference>
<dbReference type="AlphaFoldDB" id="A0AA38R565"/>
<name>A0AA38R565_9PEZI</name>
<evidence type="ECO:0000256" key="1">
    <source>
        <dbReference type="SAM" id="MobiDB-lite"/>
    </source>
</evidence>
<organism evidence="2 3">
    <name type="scientific">Pleurostoma richardsiae</name>
    <dbReference type="NCBI Taxonomy" id="41990"/>
    <lineage>
        <taxon>Eukaryota</taxon>
        <taxon>Fungi</taxon>
        <taxon>Dikarya</taxon>
        <taxon>Ascomycota</taxon>
        <taxon>Pezizomycotina</taxon>
        <taxon>Sordariomycetes</taxon>
        <taxon>Sordariomycetidae</taxon>
        <taxon>Calosphaeriales</taxon>
        <taxon>Pleurostomataceae</taxon>
        <taxon>Pleurostoma</taxon>
    </lineage>
</organism>